<protein>
    <submittedName>
        <fullName evidence="1">Outer membrane lipoprotein-sorting protein</fullName>
    </submittedName>
</protein>
<dbReference type="OrthoDB" id="137725at2157"/>
<dbReference type="SUPFAM" id="SSF89392">
    <property type="entry name" value="Prokaryotic lipoproteins and lipoprotein localization factors"/>
    <property type="match status" value="1"/>
</dbReference>
<organism evidence="1 2">
    <name type="scientific">Halopiger aswanensis</name>
    <dbReference type="NCBI Taxonomy" id="148449"/>
    <lineage>
        <taxon>Archaea</taxon>
        <taxon>Methanobacteriati</taxon>
        <taxon>Methanobacteriota</taxon>
        <taxon>Stenosarchaea group</taxon>
        <taxon>Halobacteria</taxon>
        <taxon>Halobacteriales</taxon>
        <taxon>Natrialbaceae</taxon>
        <taxon>Halopiger</taxon>
    </lineage>
</organism>
<dbReference type="RefSeq" id="WP_120246245.1">
    <property type="nucleotide sequence ID" value="NZ_RAPO01000004.1"/>
</dbReference>
<dbReference type="AlphaFoldDB" id="A0A3R7HVR5"/>
<dbReference type="PANTHER" id="PTHR37507:SF2">
    <property type="entry name" value="SPORULATION PROTEIN YDCC"/>
    <property type="match status" value="1"/>
</dbReference>
<evidence type="ECO:0000313" key="2">
    <source>
        <dbReference type="Proteomes" id="UP000283805"/>
    </source>
</evidence>
<dbReference type="InterPro" id="IPR052944">
    <property type="entry name" value="Sporulation_related"/>
</dbReference>
<keyword evidence="1" id="KW-0449">Lipoprotein</keyword>
<accession>A0A3R7HVR5</accession>
<keyword evidence="2" id="KW-1185">Reference proteome</keyword>
<sequence>MVPKFAGTRAIPAAIAVLFVMLLAGCVAVPSTGTGVSDTALETQITEATPPSELAATVEINQTIDGETTTVREDVQFRADGASRIETADGTVIVSNGTTRWQYDRDADSAQRLEIDPNASSFLEGVYAQQQRYVERYEIESIDETTIDGRDAYRVAFEPAANESVGRSVSILVGNSEYVIPLERDDGDFDGADRSAETVDVWFDQEHLFPVKHRVAGDGVSLETTYRNLTVDPGFDDDRFEFEPPTDENGSESVDEIVLPSIESHETVDAADDAVPFAVGQPPAATVPDAFALEKVTSYEFPDEKRQQVTLSYRGDGETITVTTSDGPRLFARGGETVSIGDATGTIADTDEGTELERSCGGATADGDLYYSIFVSDGLSDSRQRALEIGRALEC</sequence>
<dbReference type="InterPro" id="IPR029046">
    <property type="entry name" value="LolA/LolB/LppX"/>
</dbReference>
<comment type="caution">
    <text evidence="1">The sequence shown here is derived from an EMBL/GenBank/DDBJ whole genome shotgun (WGS) entry which is preliminary data.</text>
</comment>
<dbReference type="Gene3D" id="2.50.20.10">
    <property type="entry name" value="Lipoprotein localisation LolA/LolB/LppX"/>
    <property type="match status" value="2"/>
</dbReference>
<proteinExistence type="predicted"/>
<name>A0A3R7HVR5_9EURY</name>
<reference evidence="1 2" key="1">
    <citation type="submission" date="2018-09" db="EMBL/GenBank/DDBJ databases">
        <title>Genomic Encyclopedia of Archaeal and Bacterial Type Strains, Phase II (KMG-II): from individual species to whole genera.</title>
        <authorList>
            <person name="Goeker M."/>
        </authorList>
    </citation>
    <scope>NUCLEOTIDE SEQUENCE [LARGE SCALE GENOMIC DNA]</scope>
    <source>
        <strain evidence="1 2">DSM 13151</strain>
    </source>
</reference>
<dbReference type="PROSITE" id="PS51257">
    <property type="entry name" value="PROKAR_LIPOPROTEIN"/>
    <property type="match status" value="1"/>
</dbReference>
<evidence type="ECO:0000313" key="1">
    <source>
        <dbReference type="EMBL" id="RKD89091.1"/>
    </source>
</evidence>
<dbReference type="PANTHER" id="PTHR37507">
    <property type="entry name" value="SPORULATION PROTEIN YDCC"/>
    <property type="match status" value="1"/>
</dbReference>
<dbReference type="Proteomes" id="UP000283805">
    <property type="component" value="Unassembled WGS sequence"/>
</dbReference>
<dbReference type="EMBL" id="RAPO01000004">
    <property type="protein sequence ID" value="RKD89091.1"/>
    <property type="molecule type" value="Genomic_DNA"/>
</dbReference>
<gene>
    <name evidence="1" type="ORF">ATJ93_3914</name>
</gene>